<gene>
    <name evidence="3" type="primary">carB_2</name>
    <name evidence="3" type="ORF">BerOc1_00899</name>
</gene>
<dbReference type="InterPro" id="IPR024710">
    <property type="entry name" value="MfnD"/>
</dbReference>
<dbReference type="RefSeq" id="WP_071544536.1">
    <property type="nucleotide sequence ID" value="NZ_LKAQ01000002.1"/>
</dbReference>
<dbReference type="Gene3D" id="3.30.470.20">
    <property type="entry name" value="ATP-grasp fold, B domain"/>
    <property type="match status" value="1"/>
</dbReference>
<protein>
    <submittedName>
        <fullName evidence="3">Carbamoyl-phosphate synthase large chain</fullName>
        <ecNumber evidence="3">6.3.5.5</ecNumber>
    </submittedName>
</protein>
<dbReference type="InterPro" id="IPR011761">
    <property type="entry name" value="ATP-grasp"/>
</dbReference>
<dbReference type="SUPFAM" id="SSF56059">
    <property type="entry name" value="Glutathione synthetase ATP-binding domain-like"/>
    <property type="match status" value="1"/>
</dbReference>
<evidence type="ECO:0000313" key="4">
    <source>
        <dbReference type="Proteomes" id="UP000181901"/>
    </source>
</evidence>
<dbReference type="Proteomes" id="UP000181901">
    <property type="component" value="Unassembled WGS sequence"/>
</dbReference>
<dbReference type="InterPro" id="IPR003806">
    <property type="entry name" value="ATP-grasp_PylC-type"/>
</dbReference>
<dbReference type="Gene3D" id="3.30.1490.20">
    <property type="entry name" value="ATP-grasp fold, A domain"/>
    <property type="match status" value="1"/>
</dbReference>
<dbReference type="PANTHER" id="PTHR21621">
    <property type="entry name" value="RIBOSOMAL PROTEIN S6 MODIFICATION PROTEIN"/>
    <property type="match status" value="1"/>
</dbReference>
<dbReference type="Pfam" id="PF02655">
    <property type="entry name" value="ATP-grasp_3"/>
    <property type="match status" value="1"/>
</dbReference>
<keyword evidence="1" id="KW-0067">ATP-binding</keyword>
<dbReference type="Pfam" id="PF18301">
    <property type="entry name" value="preATP-grasp_3"/>
    <property type="match status" value="1"/>
</dbReference>
<accession>A0A1J5NIN3</accession>
<dbReference type="PROSITE" id="PS50975">
    <property type="entry name" value="ATP_GRASP"/>
    <property type="match status" value="1"/>
</dbReference>
<reference evidence="3 4" key="1">
    <citation type="submission" date="2015-09" db="EMBL/GenBank/DDBJ databases">
        <title>Genome of Desulfovibrio dechloracetivorans BerOc1, a mercury methylating strain isolated from highly hydrocarbons and metals contaminated coastal sediments.</title>
        <authorList>
            <person name="Goni Urriza M."/>
            <person name="Gassie C."/>
            <person name="Bouchez O."/>
            <person name="Klopp C."/>
            <person name="Ranchou-Peyruse A."/>
            <person name="Remy G."/>
        </authorList>
    </citation>
    <scope>NUCLEOTIDE SEQUENCE [LARGE SCALE GENOMIC DNA]</scope>
    <source>
        <strain evidence="3 4">BerOc1</strain>
    </source>
</reference>
<dbReference type="OrthoDB" id="24041at2"/>
<comment type="caution">
    <text evidence="3">The sequence shown here is derived from an EMBL/GenBank/DDBJ whole genome shotgun (WGS) entry which is preliminary data.</text>
</comment>
<dbReference type="GO" id="GO:0009432">
    <property type="term" value="P:SOS response"/>
    <property type="evidence" value="ECO:0007669"/>
    <property type="project" value="TreeGrafter"/>
</dbReference>
<proteinExistence type="predicted"/>
<dbReference type="PANTHER" id="PTHR21621:SF0">
    <property type="entry name" value="BETA-CITRYLGLUTAMATE SYNTHASE B-RELATED"/>
    <property type="match status" value="1"/>
</dbReference>
<dbReference type="Gene3D" id="3.40.50.11770">
    <property type="match status" value="1"/>
</dbReference>
<dbReference type="InterPro" id="IPR013815">
    <property type="entry name" value="ATP_grasp_subdomain_1"/>
</dbReference>
<keyword evidence="3" id="KW-0436">Ligase</keyword>
<dbReference type="GO" id="GO:0005524">
    <property type="term" value="F:ATP binding"/>
    <property type="evidence" value="ECO:0007669"/>
    <property type="project" value="UniProtKB-UniRule"/>
</dbReference>
<sequence length="333" mass="34693">MNLFVFEYFSAGAMAGTPLAASATPEGQAMLNALLRDFTVLPGCRTMTCLAPGMLVPHAHEVAVVSGDWEASFDDLAGRADYALVIAPEAGGRLADLSRRAQGAGARLLGSSPESILAASDKGECARLFRQAGIPAPETVPVTRETVGAAAREMGFPVVVKPASGQDCDGVSLVAGPEDLDRALALLEGREDWLLQRYQPGVNASASILVCGNDVTPLSLNGQRIEPGIPFAYKGGSTPLDHPQSEAALDLAARAARLFPGLAGFVGLDMVLTDDGCMVIEINPRVTVAYSGVSRSLDANLAEAILNAAAHGVLPERFGPGRRVEFDKGGRDV</sequence>
<keyword evidence="4" id="KW-1185">Reference proteome</keyword>
<dbReference type="GO" id="GO:0046872">
    <property type="term" value="F:metal ion binding"/>
    <property type="evidence" value="ECO:0007669"/>
    <property type="project" value="InterPro"/>
</dbReference>
<feature type="domain" description="ATP-grasp" evidence="2">
    <location>
        <begin position="126"/>
        <end position="310"/>
    </location>
</feature>
<dbReference type="EC" id="6.3.5.5" evidence="3"/>
<dbReference type="GO" id="GO:0004088">
    <property type="term" value="F:carbamoyl-phosphate synthase (glutamine-hydrolyzing) activity"/>
    <property type="evidence" value="ECO:0007669"/>
    <property type="project" value="UniProtKB-EC"/>
</dbReference>
<dbReference type="AlphaFoldDB" id="A0A1J5NIN3"/>
<name>A0A1J5NIN3_9BACT</name>
<evidence type="ECO:0000256" key="1">
    <source>
        <dbReference type="PROSITE-ProRule" id="PRU00409"/>
    </source>
</evidence>
<keyword evidence="1" id="KW-0547">Nucleotide-binding</keyword>
<dbReference type="InterPro" id="IPR040803">
    <property type="entry name" value="MfnD_preATP-grasp"/>
</dbReference>
<evidence type="ECO:0000313" key="3">
    <source>
        <dbReference type="EMBL" id="OIQ51537.1"/>
    </source>
</evidence>
<dbReference type="PIRSF" id="PIRSF016766">
    <property type="entry name" value="UCP016766_ATPgrasp"/>
    <property type="match status" value="1"/>
</dbReference>
<evidence type="ECO:0000259" key="2">
    <source>
        <dbReference type="PROSITE" id="PS50975"/>
    </source>
</evidence>
<dbReference type="EMBL" id="LKAQ01000002">
    <property type="protein sequence ID" value="OIQ51537.1"/>
    <property type="molecule type" value="Genomic_DNA"/>
</dbReference>
<dbReference type="GO" id="GO:0018169">
    <property type="term" value="F:ribosomal S6-glutamic acid ligase activity"/>
    <property type="evidence" value="ECO:0007669"/>
    <property type="project" value="TreeGrafter"/>
</dbReference>
<dbReference type="GO" id="GO:0005737">
    <property type="term" value="C:cytoplasm"/>
    <property type="evidence" value="ECO:0007669"/>
    <property type="project" value="TreeGrafter"/>
</dbReference>
<organism evidence="3 4">
    <name type="scientific">Pseudodesulfovibrio hydrargyri</name>
    <dbReference type="NCBI Taxonomy" id="2125990"/>
    <lineage>
        <taxon>Bacteria</taxon>
        <taxon>Pseudomonadati</taxon>
        <taxon>Thermodesulfobacteriota</taxon>
        <taxon>Desulfovibrionia</taxon>
        <taxon>Desulfovibrionales</taxon>
        <taxon>Desulfovibrionaceae</taxon>
    </lineage>
</organism>